<dbReference type="SUPFAM" id="SSF46689">
    <property type="entry name" value="Homeodomain-like"/>
    <property type="match status" value="1"/>
</dbReference>
<proteinExistence type="predicted"/>
<evidence type="ECO:0000313" key="2">
    <source>
        <dbReference type="EMBL" id="CAB3242857.1"/>
    </source>
</evidence>
<keyword evidence="4" id="KW-1185">Reference proteome</keyword>
<evidence type="ECO:0000313" key="5">
    <source>
        <dbReference type="Proteomes" id="UP000494256"/>
    </source>
</evidence>
<dbReference type="Gene3D" id="1.10.10.60">
    <property type="entry name" value="Homeodomain-like"/>
    <property type="match status" value="1"/>
</dbReference>
<dbReference type="InterPro" id="IPR001005">
    <property type="entry name" value="SANT/Myb"/>
</dbReference>
<dbReference type="CDD" id="cd00167">
    <property type="entry name" value="SANT"/>
    <property type="match status" value="1"/>
</dbReference>
<dbReference type="OrthoDB" id="8186615at2759"/>
<dbReference type="EMBL" id="CADEBD010000314">
    <property type="protein sequence ID" value="CAB3243729.1"/>
    <property type="molecule type" value="Genomic_DNA"/>
</dbReference>
<dbReference type="GO" id="GO:0005634">
    <property type="term" value="C:nucleus"/>
    <property type="evidence" value="ECO:0007669"/>
    <property type="project" value="UniProtKB-SubCell"/>
</dbReference>
<protein>
    <submittedName>
        <fullName evidence="3">Uncharacterized protein</fullName>
    </submittedName>
</protein>
<gene>
    <name evidence="3" type="ORF">APLA_LOCUS10502</name>
    <name evidence="2" type="ORF">APLA_LOCUS9226</name>
</gene>
<evidence type="ECO:0000256" key="1">
    <source>
        <dbReference type="ARBA" id="ARBA00004123"/>
    </source>
</evidence>
<dbReference type="Proteomes" id="UP000494106">
    <property type="component" value="Unassembled WGS sequence"/>
</dbReference>
<accession>A0A8S1A5M9</accession>
<reference evidence="4 5" key="1">
    <citation type="submission" date="2020-04" db="EMBL/GenBank/DDBJ databases">
        <authorList>
            <person name="Wallbank WR R."/>
            <person name="Pardo Diaz C."/>
            <person name="Kozak K."/>
            <person name="Martin S."/>
            <person name="Jiggins C."/>
            <person name="Moest M."/>
            <person name="Warren A I."/>
            <person name="Byers J.R.P. K."/>
            <person name="Montejo-Kovacevich G."/>
            <person name="Yen C E."/>
        </authorList>
    </citation>
    <scope>NUCLEOTIDE SEQUENCE [LARGE SCALE GENOMIC DNA]</scope>
</reference>
<evidence type="ECO:0000313" key="4">
    <source>
        <dbReference type="Proteomes" id="UP000494106"/>
    </source>
</evidence>
<evidence type="ECO:0000313" key="3">
    <source>
        <dbReference type="EMBL" id="CAB3243729.1"/>
    </source>
</evidence>
<dbReference type="AlphaFoldDB" id="A0A8S1A5M9"/>
<name>A0A8S1A5M9_ARCPL</name>
<dbReference type="InterPro" id="IPR009057">
    <property type="entry name" value="Homeodomain-like_sf"/>
</dbReference>
<dbReference type="EMBL" id="CADEBC010000519">
    <property type="protein sequence ID" value="CAB3242857.1"/>
    <property type="molecule type" value="Genomic_DNA"/>
</dbReference>
<sequence length="244" mass="28329">MEECQSDIANQPSSIKGWTKDEKFYLLQALKAFRSHDIERIHEYINTKTPHEILLAINHYKKIASEHPIFDKHPIKPKKYCKPRVPLTSWAKLLTDNFALEELRTESATAVRMIAELEMIPDDLYTEHIDFRKVYHTIANAMEGKSLQLDKITVAVLNKCIVETALSSKAFIKTSSFKYFLNSIDFDKEAHTFHKPTENQELTVLRHLASQRNYNPLRVQENYLKPTCERGSSSKDKVIHKDNV</sequence>
<dbReference type="Proteomes" id="UP000494256">
    <property type="component" value="Unassembled WGS sequence"/>
</dbReference>
<comment type="caution">
    <text evidence="3">The sequence shown here is derived from an EMBL/GenBank/DDBJ whole genome shotgun (WGS) entry which is preliminary data.</text>
</comment>
<comment type="subcellular location">
    <subcellularLocation>
        <location evidence="1">Nucleus</location>
    </subcellularLocation>
</comment>
<organism evidence="3 5">
    <name type="scientific">Arctia plantaginis</name>
    <name type="common">Wood tiger moth</name>
    <name type="synonym">Phalaena plantaginis</name>
    <dbReference type="NCBI Taxonomy" id="874455"/>
    <lineage>
        <taxon>Eukaryota</taxon>
        <taxon>Metazoa</taxon>
        <taxon>Ecdysozoa</taxon>
        <taxon>Arthropoda</taxon>
        <taxon>Hexapoda</taxon>
        <taxon>Insecta</taxon>
        <taxon>Pterygota</taxon>
        <taxon>Neoptera</taxon>
        <taxon>Endopterygota</taxon>
        <taxon>Lepidoptera</taxon>
        <taxon>Glossata</taxon>
        <taxon>Ditrysia</taxon>
        <taxon>Noctuoidea</taxon>
        <taxon>Erebidae</taxon>
        <taxon>Arctiinae</taxon>
        <taxon>Arctia</taxon>
    </lineage>
</organism>